<accession>A0ABQ3H1M3</accession>
<evidence type="ECO:0000313" key="2">
    <source>
        <dbReference type="Proteomes" id="UP000604737"/>
    </source>
</evidence>
<dbReference type="EMBL" id="BMYO01000005">
    <property type="protein sequence ID" value="GHD63099.1"/>
    <property type="molecule type" value="Genomic_DNA"/>
</dbReference>
<sequence>MREHNGGIFIVDARRMSFLPALSLPNSRFLAGVLVAATLPSAHALGGDLTVVGLDVQKRANGVLALMGYSVVPDVTTSSLSINSGTTGDTGLLMSQLGGGATLSKSVPVYLEGALSYSRYDPTFLASDGKIERELPLRWNSVAVSGGIGWDFPIAENLVLRPIFNIALGEVISDVTGAKWFVEYKTDRNFDFLDNGSLSAYGLGGSLMLDYEDYKPERDIDVELRYSNIPLKSFGGSADAVQGHASAESTSLWARYRAPIRDWTLLDRPFRYVLEFAQTQFMGDLRGALGFNYLTSLGLGVELDSSKYDIIVTRTRLVTRYVFGNNVSGVSVGLAVSF</sequence>
<gene>
    <name evidence="1" type="ORF">GCM10007350_19840</name>
</gene>
<evidence type="ECO:0008006" key="3">
    <source>
        <dbReference type="Google" id="ProtNLM"/>
    </source>
</evidence>
<keyword evidence="2" id="KW-1185">Reference proteome</keyword>
<protein>
    <recommendedName>
        <fullName evidence="3">Autotransporter domain-containing protein</fullName>
    </recommendedName>
</protein>
<dbReference type="Proteomes" id="UP000604737">
    <property type="component" value="Unassembled WGS sequence"/>
</dbReference>
<reference evidence="2" key="1">
    <citation type="journal article" date="2019" name="Int. J. Syst. Evol. Microbiol.">
        <title>The Global Catalogue of Microorganisms (GCM) 10K type strain sequencing project: providing services to taxonomists for standard genome sequencing and annotation.</title>
        <authorList>
            <consortium name="The Broad Institute Genomics Platform"/>
            <consortium name="The Broad Institute Genome Sequencing Center for Infectious Disease"/>
            <person name="Wu L."/>
            <person name="Ma J."/>
        </authorList>
    </citation>
    <scope>NUCLEOTIDE SEQUENCE [LARGE SCALE GENOMIC DNA]</scope>
    <source>
        <strain evidence="2">KCTC 23701</strain>
    </source>
</reference>
<comment type="caution">
    <text evidence="1">The sequence shown here is derived from an EMBL/GenBank/DDBJ whole genome shotgun (WGS) entry which is preliminary data.</text>
</comment>
<evidence type="ECO:0000313" key="1">
    <source>
        <dbReference type="EMBL" id="GHD63099.1"/>
    </source>
</evidence>
<organism evidence="1 2">
    <name type="scientific">Jeongeupia chitinilytica</name>
    <dbReference type="NCBI Taxonomy" id="1041641"/>
    <lineage>
        <taxon>Bacteria</taxon>
        <taxon>Pseudomonadati</taxon>
        <taxon>Pseudomonadota</taxon>
        <taxon>Betaproteobacteria</taxon>
        <taxon>Neisseriales</taxon>
        <taxon>Chitinibacteraceae</taxon>
        <taxon>Jeongeupia</taxon>
    </lineage>
</organism>
<proteinExistence type="predicted"/>
<name>A0ABQ3H1M3_9NEIS</name>